<dbReference type="EMBL" id="KI912113">
    <property type="protein sequence ID" value="ETS80635.1"/>
    <property type="molecule type" value="Genomic_DNA"/>
</dbReference>
<evidence type="ECO:0000256" key="1">
    <source>
        <dbReference type="SAM" id="MobiDB-lite"/>
    </source>
</evidence>
<dbReference type="HOGENOM" id="CLU_003000_2_0_1"/>
<keyword evidence="2" id="KW-1133">Transmembrane helix</keyword>
<protein>
    <submittedName>
        <fullName evidence="3">Uncharacterized protein</fullName>
    </submittedName>
</protein>
<reference evidence="4" key="1">
    <citation type="journal article" date="2015" name="BMC Genomics">
        <title>Genomic and transcriptomic analysis of the endophytic fungus Pestalotiopsis fici reveals its lifestyle and high potential for synthesis of natural products.</title>
        <authorList>
            <person name="Wang X."/>
            <person name="Zhang X."/>
            <person name="Liu L."/>
            <person name="Xiang M."/>
            <person name="Wang W."/>
            <person name="Sun X."/>
            <person name="Che Y."/>
            <person name="Guo L."/>
            <person name="Liu G."/>
            <person name="Guo L."/>
            <person name="Wang C."/>
            <person name="Yin W.B."/>
            <person name="Stadler M."/>
            <person name="Zhang X."/>
            <person name="Liu X."/>
        </authorList>
    </citation>
    <scope>NUCLEOTIDE SEQUENCE [LARGE SCALE GENOMIC DNA]</scope>
    <source>
        <strain evidence="4">W106-1 / CGMCC3.15140</strain>
    </source>
</reference>
<keyword evidence="2" id="KW-0472">Membrane</keyword>
<dbReference type="Proteomes" id="UP000030651">
    <property type="component" value="Unassembled WGS sequence"/>
</dbReference>
<feature type="region of interest" description="Disordered" evidence="1">
    <location>
        <begin position="1"/>
        <end position="40"/>
    </location>
</feature>
<feature type="transmembrane region" description="Helical" evidence="2">
    <location>
        <begin position="560"/>
        <end position="580"/>
    </location>
</feature>
<dbReference type="RefSeq" id="XP_007834936.1">
    <property type="nucleotide sequence ID" value="XM_007836745.1"/>
</dbReference>
<dbReference type="PANTHER" id="PTHR37544:SF3">
    <property type="entry name" value="SPRAY"/>
    <property type="match status" value="1"/>
</dbReference>
<feature type="transmembrane region" description="Helical" evidence="2">
    <location>
        <begin position="108"/>
        <end position="128"/>
    </location>
</feature>
<proteinExistence type="predicted"/>
<dbReference type="GeneID" id="19273177"/>
<dbReference type="OrthoDB" id="5332281at2759"/>
<feature type="transmembrane region" description="Helical" evidence="2">
    <location>
        <begin position="75"/>
        <end position="96"/>
    </location>
</feature>
<gene>
    <name evidence="3" type="ORF">PFICI_08164</name>
</gene>
<dbReference type="eggNOG" id="ENOG502QQ7D">
    <property type="taxonomic scope" value="Eukaryota"/>
</dbReference>
<evidence type="ECO:0000256" key="2">
    <source>
        <dbReference type="SAM" id="Phobius"/>
    </source>
</evidence>
<accession>W3X3I0</accession>
<feature type="transmembrane region" description="Helical" evidence="2">
    <location>
        <begin position="708"/>
        <end position="728"/>
    </location>
</feature>
<feature type="compositionally biased region" description="Basic and acidic residues" evidence="1">
    <location>
        <begin position="11"/>
        <end position="20"/>
    </location>
</feature>
<organism evidence="3 4">
    <name type="scientific">Pestalotiopsis fici (strain W106-1 / CGMCC3.15140)</name>
    <dbReference type="NCBI Taxonomy" id="1229662"/>
    <lineage>
        <taxon>Eukaryota</taxon>
        <taxon>Fungi</taxon>
        <taxon>Dikarya</taxon>
        <taxon>Ascomycota</taxon>
        <taxon>Pezizomycotina</taxon>
        <taxon>Sordariomycetes</taxon>
        <taxon>Xylariomycetidae</taxon>
        <taxon>Amphisphaeriales</taxon>
        <taxon>Sporocadaceae</taxon>
        <taxon>Pestalotiopsis</taxon>
    </lineage>
</organism>
<sequence length="1286" mass="141816">MSEIAESGHANTERTSDLRNHGCSQSNDEQALATEQTTHDMCQERSSVKYAQQLTGGPGRMESNYVPFYLRRKTLLAFTVLFVAFIVTLEAILAISNARHGFSQSGPVLRYVMSYGTTGILTAAMAYWGRVEYSILRIIPWLQSQPIIDNKDALALDYLDMWRIMIPFQAIRNGHHRAAAAETVSLLLNILIVLSTGLFVTENVKIPSNPESLLLQTHFSDDPTRLQDVSSIPNDIVQAFVMDIQSSSDLSKSNITRLNGLSDDIVYQSFTTTRAGAQEVNVSVDGILASLDCQQAAVQGFNNLELTSHSDYSGGWNVNFQEMTIQFEDCQKTLNVLFSIGQPLPYWNESSSYFQMQSVVDGFDLETCNSTSLDARRLLIISGTMDYAFISNQTTELPGNRSETITTYTTTDTGTIVLVCKPTYELTQVDVVRAATGTTKVSRHDDAPSRVLDHVNPWDILNSSLKSLELAHGGSMTQDLGTKTSVILGLFLDTDCSGSCIIPPSVQNATILGDIFTRYYKTHLAAVIYNSLMDQRNITTEGTSRRNEERMIVRSFSSQLMTALLASCIMLSLGLVITPIKGLSLSVDPGPIISIPLLATKDSALKFSKDLGSVSMRSMIRSLHDDRYTDKRFAIREKLLPLKKSQRHDENAASRRMDCQTPRVLRPTYRVTLLIALAIFIGGLELTLRRSNANNAQGLGPARGEYIYLHYAWTAFPAVLLALLSTWITSIDSQIRTWAPYVLLGQNAQDMSVLSLDLQRRVTLAALYCEFRVQNFAALAATTSALLGSLFTVATASLFRVATVMPSAVAELRTTHTLVENPYLITEHVAFDSGPATPLILESNFTYQSHVFENLVFPAFSLEGIENFNISQSSNTSTIKINATVPALRPGLSCRQAPDDTLPLLYNMFTDSSRYASSSHWPENQPCFQETRQRDANPVGNGPVRSYFGASSRKESSCFPDHLEHDVMFAWGASLTSSGEPPNRTGWAIACNGTVASVDVLINLLGPDLSLDEANPPKPIESTVRYIPRPDWALPNNNTRALGSLFRMWTQTSSDSLSSLLPSNNTFMDTFFQQLITSRYAIPVEYLADASQVENVEKAISFQYSVISARHISETYRVSIAYENGTNNPNTTLIPALSGTSDNQNDTGIYTAIATDLPGSDFVFQDTNATRILQALLAATLVLTLLSWLLGAYEPVLPRPPTSVASVLALLAGGDVLEHMYRDGLGDCETLEEAKSRFSDDLRFRLGWGLGENDEPGAPERFGIWIVRRTPFDIDCDDTSLDGEVI</sequence>
<evidence type="ECO:0000313" key="4">
    <source>
        <dbReference type="Proteomes" id="UP000030651"/>
    </source>
</evidence>
<dbReference type="InParanoid" id="W3X3I0"/>
<dbReference type="InterPro" id="IPR021840">
    <property type="entry name" value="DUF3433"/>
</dbReference>
<feature type="compositionally biased region" description="Polar residues" evidence="1">
    <location>
        <begin position="22"/>
        <end position="36"/>
    </location>
</feature>
<keyword evidence="4" id="KW-1185">Reference proteome</keyword>
<evidence type="ECO:0000313" key="3">
    <source>
        <dbReference type="EMBL" id="ETS80635.1"/>
    </source>
</evidence>
<keyword evidence="2" id="KW-0812">Transmembrane</keyword>
<name>W3X3I0_PESFW</name>
<feature type="transmembrane region" description="Helical" evidence="2">
    <location>
        <begin position="671"/>
        <end position="688"/>
    </location>
</feature>
<dbReference type="PANTHER" id="PTHR37544">
    <property type="entry name" value="SPRAY-RELATED"/>
    <property type="match status" value="1"/>
</dbReference>
<dbReference type="KEGG" id="pfy:PFICI_08164"/>
<dbReference type="Pfam" id="PF11915">
    <property type="entry name" value="DUF3433"/>
    <property type="match status" value="2"/>
</dbReference>